<dbReference type="InterPro" id="IPR049251">
    <property type="entry name" value="DUF6884"/>
</dbReference>
<dbReference type="Pfam" id="PF20815">
    <property type="entry name" value="GIY_YIG_2"/>
    <property type="match status" value="1"/>
</dbReference>
<evidence type="ECO:0000313" key="4">
    <source>
        <dbReference type="EMBL" id="SFL38148.1"/>
    </source>
</evidence>
<protein>
    <submittedName>
        <fullName evidence="4">Uncharacterized protein</fullName>
    </submittedName>
</protein>
<dbReference type="OrthoDB" id="2866199at2"/>
<evidence type="ECO:0000313" key="5">
    <source>
        <dbReference type="Proteomes" id="UP000199152"/>
    </source>
</evidence>
<name>A0A1I4H7A0_9ACTN</name>
<dbReference type="InParanoid" id="A0A1I4H7A0"/>
<proteinExistence type="predicted"/>
<dbReference type="Pfam" id="PF21818">
    <property type="entry name" value="DUF6884"/>
    <property type="match status" value="1"/>
</dbReference>
<gene>
    <name evidence="4" type="ORF">SAMN04488085_11070</name>
</gene>
<feature type="region of interest" description="Disordered" evidence="1">
    <location>
        <begin position="74"/>
        <end position="103"/>
    </location>
</feature>
<keyword evidence="5" id="KW-1185">Reference proteome</keyword>
<dbReference type="EMBL" id="FOSW01000010">
    <property type="protein sequence ID" value="SFL38148.1"/>
    <property type="molecule type" value="Genomic_DNA"/>
</dbReference>
<evidence type="ECO:0000259" key="2">
    <source>
        <dbReference type="Pfam" id="PF20815"/>
    </source>
</evidence>
<dbReference type="STRING" id="504800.SAMN04488085_11070"/>
<feature type="domain" description="GIY-YIG catalytic" evidence="2">
    <location>
        <begin position="314"/>
        <end position="430"/>
    </location>
</feature>
<dbReference type="Proteomes" id="UP000199152">
    <property type="component" value="Unassembled WGS sequence"/>
</dbReference>
<feature type="domain" description="DUF6884" evidence="3">
    <location>
        <begin position="112"/>
        <end position="244"/>
    </location>
</feature>
<evidence type="ECO:0000256" key="1">
    <source>
        <dbReference type="SAM" id="MobiDB-lite"/>
    </source>
</evidence>
<sequence length="436" mass="46530">MAFILNGVHCELDAGTVRSALRGVTPDAVREHWVDVDGVHWPPKQVFALATGLERTEFTSHTALRQLQRLGLRTSKWGPSGTSPKPAPEPLPEATPASTHHGAEAATSSLRVVLVGCSSSKAPTPRPAAELFTGGAFGKARDLARSSGLPWYVLSAKWGLLDPDEVVAPYDVYLGDRSTEYRTAWGAWVVAQLADRHDLRGAVVEVHAGRTYCDPLAAPLAAAGATLHQPLAGLRQGERLAWYARTPAADDIPLTRDPYVIPDVSWLLDPEHAVAPADFLAAGRANVDRPGLYSWWVDAEGAHALSAALGDLVDPGLVYAGRAGGVRPNGSSSTNTLWGRVAEMHLGGNRSFSTFRLTLAACLSAAAGRVVTEAELSAWMHEHLRVAVLPLEPDEVSAGETELLKVADPPLNLSGVARTPLRQTLSRLRSALKETV</sequence>
<organism evidence="4 5">
    <name type="scientific">Geodermatophilus ruber</name>
    <dbReference type="NCBI Taxonomy" id="504800"/>
    <lineage>
        <taxon>Bacteria</taxon>
        <taxon>Bacillati</taxon>
        <taxon>Actinomycetota</taxon>
        <taxon>Actinomycetes</taxon>
        <taxon>Geodermatophilales</taxon>
        <taxon>Geodermatophilaceae</taxon>
        <taxon>Geodermatophilus</taxon>
    </lineage>
</organism>
<dbReference type="AlphaFoldDB" id="A0A1I4H7A0"/>
<evidence type="ECO:0000259" key="3">
    <source>
        <dbReference type="Pfam" id="PF21818"/>
    </source>
</evidence>
<reference evidence="5" key="1">
    <citation type="submission" date="2016-10" db="EMBL/GenBank/DDBJ databases">
        <authorList>
            <person name="Varghese N."/>
            <person name="Submissions S."/>
        </authorList>
    </citation>
    <scope>NUCLEOTIDE SEQUENCE [LARGE SCALE GENOMIC DNA]</scope>
    <source>
        <strain evidence="5">DSM 45317</strain>
    </source>
</reference>
<accession>A0A1I4H7A0</accession>
<dbReference type="InterPro" id="IPR049311">
    <property type="entry name" value="GIY_YIG_cat"/>
</dbReference>
<dbReference type="RefSeq" id="WP_091326536.1">
    <property type="nucleotide sequence ID" value="NZ_FOSW01000010.1"/>
</dbReference>